<keyword evidence="1" id="KW-0812">Transmembrane</keyword>
<gene>
    <name evidence="3" type="primary">LOC127749869</name>
</gene>
<evidence type="ECO:0000313" key="3">
    <source>
        <dbReference type="RefSeq" id="XP_052125754.1"/>
    </source>
</evidence>
<sequence>MLEHLGEVYSWFRENSGQMDSLANKPHWMKPGKWMYPALNKRLIGDSQHGVYVEHEFIKECKMIAETSKDKGQKFIKEMLKGLLGLRVFKDTSYKHMPPKLKAALVGEYYCFILTLQVLHCSTFLAINLILSLFCFRLL</sequence>
<evidence type="ECO:0000313" key="2">
    <source>
        <dbReference type="Proteomes" id="UP000504606"/>
    </source>
</evidence>
<feature type="transmembrane region" description="Helical" evidence="1">
    <location>
        <begin position="109"/>
        <end position="134"/>
    </location>
</feature>
<name>A0A9C6U9C5_FRAOC</name>
<dbReference type="GeneID" id="127749869"/>
<dbReference type="RefSeq" id="XP_052125754.1">
    <property type="nucleotide sequence ID" value="XM_052269794.1"/>
</dbReference>
<accession>A0A9C6U9C5</accession>
<keyword evidence="1" id="KW-0472">Membrane</keyword>
<protein>
    <submittedName>
        <fullName evidence="3">Uncharacterized protein LOC127749869</fullName>
    </submittedName>
</protein>
<keyword evidence="1" id="KW-1133">Transmembrane helix</keyword>
<proteinExistence type="predicted"/>
<reference evidence="3" key="1">
    <citation type="submission" date="2025-08" db="UniProtKB">
        <authorList>
            <consortium name="RefSeq"/>
        </authorList>
    </citation>
    <scope>IDENTIFICATION</scope>
    <source>
        <tissue evidence="3">Whole organism</tissue>
    </source>
</reference>
<organism evidence="2 3">
    <name type="scientific">Frankliniella occidentalis</name>
    <name type="common">Western flower thrips</name>
    <name type="synonym">Euthrips occidentalis</name>
    <dbReference type="NCBI Taxonomy" id="133901"/>
    <lineage>
        <taxon>Eukaryota</taxon>
        <taxon>Metazoa</taxon>
        <taxon>Ecdysozoa</taxon>
        <taxon>Arthropoda</taxon>
        <taxon>Hexapoda</taxon>
        <taxon>Insecta</taxon>
        <taxon>Pterygota</taxon>
        <taxon>Neoptera</taxon>
        <taxon>Paraneoptera</taxon>
        <taxon>Thysanoptera</taxon>
        <taxon>Terebrantia</taxon>
        <taxon>Thripoidea</taxon>
        <taxon>Thripidae</taxon>
        <taxon>Frankliniella</taxon>
    </lineage>
</organism>
<dbReference type="AlphaFoldDB" id="A0A9C6U9C5"/>
<dbReference type="KEGG" id="foc:127749869"/>
<keyword evidence="2" id="KW-1185">Reference proteome</keyword>
<dbReference type="Proteomes" id="UP000504606">
    <property type="component" value="Unplaced"/>
</dbReference>
<evidence type="ECO:0000256" key="1">
    <source>
        <dbReference type="SAM" id="Phobius"/>
    </source>
</evidence>